<feature type="domain" description="Dihydroorotate dehydrogenase catalytic" evidence="14">
    <location>
        <begin position="132"/>
        <end position="485"/>
    </location>
</feature>
<evidence type="ECO:0000256" key="9">
    <source>
        <dbReference type="ARBA" id="ARBA00023002"/>
    </source>
</evidence>
<comment type="pathway">
    <text evidence="3">Pyrimidine metabolism; UMP biosynthesis via de novo pathway; orotate from (S)-dihydroorotate (quinone route): step 1/1.</text>
</comment>
<accession>A0A066WIK9</accession>
<dbReference type="HOGENOM" id="CLU_013640_4_1_1"/>
<evidence type="ECO:0000259" key="14">
    <source>
        <dbReference type="Pfam" id="PF01180"/>
    </source>
</evidence>
<evidence type="ECO:0000256" key="8">
    <source>
        <dbReference type="ARBA" id="ARBA00022643"/>
    </source>
</evidence>
<dbReference type="SUPFAM" id="SSF51395">
    <property type="entry name" value="FMN-linked oxidoreductases"/>
    <property type="match status" value="1"/>
</dbReference>
<evidence type="ECO:0000256" key="3">
    <source>
        <dbReference type="ARBA" id="ARBA00005161"/>
    </source>
</evidence>
<evidence type="ECO:0000256" key="7">
    <source>
        <dbReference type="ARBA" id="ARBA00022630"/>
    </source>
</evidence>
<dbReference type="PANTHER" id="PTHR48109">
    <property type="entry name" value="DIHYDROOROTATE DEHYDROGENASE (QUINONE), MITOCHONDRIAL-RELATED"/>
    <property type="match status" value="1"/>
</dbReference>
<proteinExistence type="inferred from homology"/>
<dbReference type="InParanoid" id="A0A066WIK9"/>
<keyword evidence="16" id="KW-1185">Reference proteome</keyword>
<protein>
    <recommendedName>
        <fullName evidence="6">Dihydroorotate dehydrogenase (quinone), mitochondrial</fullName>
        <ecNumber evidence="5">1.3.5.2</ecNumber>
    </recommendedName>
    <alternativeName>
        <fullName evidence="11">Dihydroorotate oxidase</fullName>
    </alternativeName>
</protein>
<comment type="catalytic activity">
    <reaction evidence="12">
        <text>(S)-dihydroorotate + a quinone = orotate + a quinol</text>
        <dbReference type="Rhea" id="RHEA:30187"/>
        <dbReference type="ChEBI" id="CHEBI:24646"/>
        <dbReference type="ChEBI" id="CHEBI:30839"/>
        <dbReference type="ChEBI" id="CHEBI:30864"/>
        <dbReference type="ChEBI" id="CHEBI:132124"/>
        <dbReference type="EC" id="1.3.5.2"/>
    </reaction>
</comment>
<dbReference type="Gene3D" id="3.20.20.70">
    <property type="entry name" value="Aldolase class I"/>
    <property type="match status" value="1"/>
</dbReference>
<dbReference type="RefSeq" id="XP_013244591.1">
    <property type="nucleotide sequence ID" value="XM_013389137.1"/>
</dbReference>
<comment type="subcellular location">
    <subcellularLocation>
        <location evidence="2">Membrane</location>
    </subcellularLocation>
</comment>
<evidence type="ECO:0000256" key="11">
    <source>
        <dbReference type="ARBA" id="ARBA00031623"/>
    </source>
</evidence>
<keyword evidence="10 13" id="KW-0472">Membrane</keyword>
<dbReference type="OrthoDB" id="14784at2759"/>
<evidence type="ECO:0000256" key="13">
    <source>
        <dbReference type="SAM" id="Phobius"/>
    </source>
</evidence>
<comment type="caution">
    <text evidence="15">The sequence shown here is derived from an EMBL/GenBank/DDBJ whole genome shotgun (WGS) entry which is preliminary data.</text>
</comment>
<dbReference type="OMA" id="GPYADMI"/>
<dbReference type="InterPro" id="IPR013785">
    <property type="entry name" value="Aldolase_TIM"/>
</dbReference>
<keyword evidence="7" id="KW-0285">Flavoprotein</keyword>
<evidence type="ECO:0000313" key="16">
    <source>
        <dbReference type="Proteomes" id="UP000027361"/>
    </source>
</evidence>
<dbReference type="GeneID" id="25262847"/>
<dbReference type="Pfam" id="PF01180">
    <property type="entry name" value="DHO_dh"/>
    <property type="match status" value="1"/>
</dbReference>
<organism evidence="15 16">
    <name type="scientific">Tilletiaria anomala (strain ATCC 24038 / CBS 436.72 / UBC 951)</name>
    <dbReference type="NCBI Taxonomy" id="1037660"/>
    <lineage>
        <taxon>Eukaryota</taxon>
        <taxon>Fungi</taxon>
        <taxon>Dikarya</taxon>
        <taxon>Basidiomycota</taxon>
        <taxon>Ustilaginomycotina</taxon>
        <taxon>Exobasidiomycetes</taxon>
        <taxon>Georgefischeriales</taxon>
        <taxon>Tilletiariaceae</taxon>
        <taxon>Tilletiaria</taxon>
    </lineage>
</organism>
<keyword evidence="8" id="KW-0288">FMN</keyword>
<dbReference type="PROSITE" id="PS00912">
    <property type="entry name" value="DHODEHASE_2"/>
    <property type="match status" value="1"/>
</dbReference>
<dbReference type="PROSITE" id="PS00911">
    <property type="entry name" value="DHODEHASE_1"/>
    <property type="match status" value="1"/>
</dbReference>
<evidence type="ECO:0000256" key="1">
    <source>
        <dbReference type="ARBA" id="ARBA00001917"/>
    </source>
</evidence>
<name>A0A066WIK9_TILAU</name>
<evidence type="ECO:0000256" key="6">
    <source>
        <dbReference type="ARBA" id="ARBA00017599"/>
    </source>
</evidence>
<dbReference type="GO" id="GO:0106430">
    <property type="term" value="F:dihydroorotate dehydrogenase (quinone) activity"/>
    <property type="evidence" value="ECO:0007669"/>
    <property type="project" value="UniProtKB-EC"/>
</dbReference>
<keyword evidence="13" id="KW-0812">Transmembrane</keyword>
<dbReference type="FunCoup" id="A0A066WIK9">
    <property type="interactions" value="358"/>
</dbReference>
<evidence type="ECO:0000256" key="5">
    <source>
        <dbReference type="ARBA" id="ARBA00012791"/>
    </source>
</evidence>
<dbReference type="AlphaFoldDB" id="A0A066WIK9"/>
<dbReference type="InterPro" id="IPR050074">
    <property type="entry name" value="DHO_dehydrogenase"/>
</dbReference>
<evidence type="ECO:0000256" key="10">
    <source>
        <dbReference type="ARBA" id="ARBA00023136"/>
    </source>
</evidence>
<dbReference type="UniPathway" id="UPA00070">
    <property type="reaction ID" value="UER00946"/>
</dbReference>
<sequence>MAFRNPTVALRFAPSRAQPLLVLSARHPLGRVPARVPTIQLQHFPAPSSSRTLFTRRGSPSRLRSALTTTVLVVGGVFFAAYYVDSRSAIHRWVTIPFLKATTDPETAQKLAIRLCASGIAPRDLIEDDDVLKAEIFGKKLSNPIGLAAGFDKQAEAIDGLLDLGFGIVEIGSVTPEPQPGNPQPRYFRLVADNAVINRFGFNSEGHVAILGRLRDRIRRWLLHESNVADMSISSGSSRQTVEKLLASHPDSAPRLVDAAGLPRSLREGKLLSINLGKNKISAEQDVSDYVKGVHKLGPYADMIVVNVSSPNTPGLRRLQRRGVLQDLLKQVVFARDEMLQNTGTKLRDGKPGLTTPLLVKIAPDLDEVQLQDVADAVMESGVDGIIVSNTTIQRPTSLISTNHIHEAGGLSGPPLKPLSLKALTAIRERVGSELTIIGCGGIYTAQDALDFAKAGANAVQLYTSFGYEGVGHPRRLKDELTALLKQEGMTWMQVVGSGIDLSNLEETKGKNYTELKDLYRRNVASIKSQMEDLRLQLGGSAKTNITALPYFQPDPADTDYVTLLERVHEVLGSEPGWVQDDALGRGRRMTAGEEIDAMLDDALRDPKMSAHAAVLPSGVVGEGEEAISAAPEYTGKGSLEAKVTTRVGVKEMATSAWESLVSSASGSGATAAAPSDESRRTLLVGMDGTRPDFKAADKLRVV</sequence>
<evidence type="ECO:0000256" key="12">
    <source>
        <dbReference type="ARBA" id="ARBA00048639"/>
    </source>
</evidence>
<keyword evidence="9" id="KW-0560">Oxidoreductase</keyword>
<evidence type="ECO:0000256" key="2">
    <source>
        <dbReference type="ARBA" id="ARBA00004370"/>
    </source>
</evidence>
<evidence type="ECO:0000313" key="15">
    <source>
        <dbReference type="EMBL" id="KDN50839.1"/>
    </source>
</evidence>
<dbReference type="PANTHER" id="PTHR48109:SF4">
    <property type="entry name" value="DIHYDROOROTATE DEHYDROGENASE (QUINONE), MITOCHONDRIAL"/>
    <property type="match status" value="1"/>
</dbReference>
<gene>
    <name evidence="15" type="ORF">K437DRAFT_233471</name>
</gene>
<dbReference type="Proteomes" id="UP000027361">
    <property type="component" value="Unassembled WGS sequence"/>
</dbReference>
<reference evidence="15 16" key="1">
    <citation type="submission" date="2014-05" db="EMBL/GenBank/DDBJ databases">
        <title>Draft genome sequence of a rare smut relative, Tilletiaria anomala UBC 951.</title>
        <authorList>
            <consortium name="DOE Joint Genome Institute"/>
            <person name="Toome M."/>
            <person name="Kuo A."/>
            <person name="Henrissat B."/>
            <person name="Lipzen A."/>
            <person name="Tritt A."/>
            <person name="Yoshinaga Y."/>
            <person name="Zane M."/>
            <person name="Barry K."/>
            <person name="Grigoriev I.V."/>
            <person name="Spatafora J.W."/>
            <person name="Aimea M.C."/>
        </authorList>
    </citation>
    <scope>NUCLEOTIDE SEQUENCE [LARGE SCALE GENOMIC DNA]</scope>
    <source>
        <strain evidence="15 16">UBC 951</strain>
    </source>
</reference>
<dbReference type="EMBL" id="JMSN01000018">
    <property type="protein sequence ID" value="KDN50839.1"/>
    <property type="molecule type" value="Genomic_DNA"/>
</dbReference>
<dbReference type="STRING" id="1037660.A0A066WIK9"/>
<dbReference type="EC" id="1.3.5.2" evidence="5"/>
<keyword evidence="13" id="KW-1133">Transmembrane helix</keyword>
<evidence type="ECO:0000256" key="4">
    <source>
        <dbReference type="ARBA" id="ARBA00005359"/>
    </source>
</evidence>
<dbReference type="InterPro" id="IPR005720">
    <property type="entry name" value="Dihydroorotate_DH_cat"/>
</dbReference>
<comment type="similarity">
    <text evidence="4">Belongs to the dihydroorotate dehydrogenase family. Type 2 subfamily.</text>
</comment>
<dbReference type="CDD" id="cd04738">
    <property type="entry name" value="DHOD_2_like"/>
    <property type="match status" value="1"/>
</dbReference>
<dbReference type="InterPro" id="IPR001295">
    <property type="entry name" value="Dihydroorotate_DH_CS"/>
</dbReference>
<dbReference type="InterPro" id="IPR005719">
    <property type="entry name" value="Dihydroorotate_DH_2"/>
</dbReference>
<dbReference type="GO" id="GO:0044205">
    <property type="term" value="P:'de novo' UMP biosynthetic process"/>
    <property type="evidence" value="ECO:0007669"/>
    <property type="project" value="UniProtKB-UniPathway"/>
</dbReference>
<comment type="cofactor">
    <cofactor evidence="1">
        <name>FMN</name>
        <dbReference type="ChEBI" id="CHEBI:58210"/>
    </cofactor>
</comment>
<dbReference type="GO" id="GO:0005743">
    <property type="term" value="C:mitochondrial inner membrane"/>
    <property type="evidence" value="ECO:0007669"/>
    <property type="project" value="TreeGrafter"/>
</dbReference>
<dbReference type="GO" id="GO:0006207">
    <property type="term" value="P:'de novo' pyrimidine nucleobase biosynthetic process"/>
    <property type="evidence" value="ECO:0007669"/>
    <property type="project" value="InterPro"/>
</dbReference>
<feature type="transmembrane region" description="Helical" evidence="13">
    <location>
        <begin position="66"/>
        <end position="84"/>
    </location>
</feature>